<dbReference type="EMBL" id="JARKIE010000243">
    <property type="protein sequence ID" value="KAJ7662314.1"/>
    <property type="molecule type" value="Genomic_DNA"/>
</dbReference>
<sequence>MLSISYCVVWYSCSLFQASFKPPRPPVHLLIRDKSMIAATYRRNRRGRGARRRCLIFLFNASRRLMGTTSQGTIVGALCSAPVARLDKVWQRVEPPAVEAKDARARATGNAVGRGHVHLCQLQALFAHGVRVHAVRNNIHLPTGFRCVSCSCCSPLLSSV</sequence>
<comment type="caution">
    <text evidence="1">The sequence shown here is derived from an EMBL/GenBank/DDBJ whole genome shotgun (WGS) entry which is preliminary data.</text>
</comment>
<gene>
    <name evidence="1" type="ORF">B0H17DRAFT_319265</name>
</gene>
<reference evidence="1" key="1">
    <citation type="submission" date="2023-03" db="EMBL/GenBank/DDBJ databases">
        <title>Massive genome expansion in bonnet fungi (Mycena s.s.) driven by repeated elements and novel gene families across ecological guilds.</title>
        <authorList>
            <consortium name="Lawrence Berkeley National Laboratory"/>
            <person name="Harder C.B."/>
            <person name="Miyauchi S."/>
            <person name="Viragh M."/>
            <person name="Kuo A."/>
            <person name="Thoen E."/>
            <person name="Andreopoulos B."/>
            <person name="Lu D."/>
            <person name="Skrede I."/>
            <person name="Drula E."/>
            <person name="Henrissat B."/>
            <person name="Morin E."/>
            <person name="Kohler A."/>
            <person name="Barry K."/>
            <person name="LaButti K."/>
            <person name="Morin E."/>
            <person name="Salamov A."/>
            <person name="Lipzen A."/>
            <person name="Mereny Z."/>
            <person name="Hegedus B."/>
            <person name="Baldrian P."/>
            <person name="Stursova M."/>
            <person name="Weitz H."/>
            <person name="Taylor A."/>
            <person name="Grigoriev I.V."/>
            <person name="Nagy L.G."/>
            <person name="Martin F."/>
            <person name="Kauserud H."/>
        </authorList>
    </citation>
    <scope>NUCLEOTIDE SEQUENCE</scope>
    <source>
        <strain evidence="1">CBHHK067</strain>
    </source>
</reference>
<evidence type="ECO:0000313" key="2">
    <source>
        <dbReference type="Proteomes" id="UP001221757"/>
    </source>
</evidence>
<accession>A0AAD7CT55</accession>
<organism evidence="1 2">
    <name type="scientific">Mycena rosella</name>
    <name type="common">Pink bonnet</name>
    <name type="synonym">Agaricus rosellus</name>
    <dbReference type="NCBI Taxonomy" id="1033263"/>
    <lineage>
        <taxon>Eukaryota</taxon>
        <taxon>Fungi</taxon>
        <taxon>Dikarya</taxon>
        <taxon>Basidiomycota</taxon>
        <taxon>Agaricomycotina</taxon>
        <taxon>Agaricomycetes</taxon>
        <taxon>Agaricomycetidae</taxon>
        <taxon>Agaricales</taxon>
        <taxon>Marasmiineae</taxon>
        <taxon>Mycenaceae</taxon>
        <taxon>Mycena</taxon>
    </lineage>
</organism>
<dbReference type="Proteomes" id="UP001221757">
    <property type="component" value="Unassembled WGS sequence"/>
</dbReference>
<keyword evidence="2" id="KW-1185">Reference proteome</keyword>
<protein>
    <submittedName>
        <fullName evidence="1">Uncharacterized protein</fullName>
    </submittedName>
</protein>
<name>A0AAD7CT55_MYCRO</name>
<proteinExistence type="predicted"/>
<dbReference type="AlphaFoldDB" id="A0AAD7CT55"/>
<evidence type="ECO:0000313" key="1">
    <source>
        <dbReference type="EMBL" id="KAJ7662314.1"/>
    </source>
</evidence>